<gene>
    <name evidence="2" type="ORF">C7435_0107</name>
</gene>
<name>A0A495DM05_9PROT</name>
<dbReference type="InterPro" id="IPR046232">
    <property type="entry name" value="DUF6265"/>
</dbReference>
<accession>A0A495DM05</accession>
<dbReference type="Pfam" id="PF19780">
    <property type="entry name" value="DUF6265"/>
    <property type="match status" value="1"/>
</dbReference>
<dbReference type="Proteomes" id="UP000273675">
    <property type="component" value="Unassembled WGS sequence"/>
</dbReference>
<comment type="caution">
    <text evidence="2">The sequence shown here is derived from an EMBL/GenBank/DDBJ whole genome shotgun (WGS) entry which is preliminary data.</text>
</comment>
<proteinExistence type="predicted"/>
<dbReference type="EMBL" id="RBIM01000001">
    <property type="protein sequence ID" value="RKR03670.1"/>
    <property type="molecule type" value="Genomic_DNA"/>
</dbReference>
<reference evidence="2 3" key="1">
    <citation type="submission" date="2018-10" db="EMBL/GenBank/DDBJ databases">
        <title>Genomic Encyclopedia of Type Strains, Phase IV (KMG-IV): sequencing the most valuable type-strain genomes for metagenomic binning, comparative biology and taxonomic classification.</title>
        <authorList>
            <person name="Goeker M."/>
        </authorList>
    </citation>
    <scope>NUCLEOTIDE SEQUENCE [LARGE SCALE GENOMIC DNA]</scope>
    <source>
        <strain evidence="2 3">DSM 4734</strain>
    </source>
</reference>
<evidence type="ECO:0000259" key="1">
    <source>
        <dbReference type="Pfam" id="PF19780"/>
    </source>
</evidence>
<feature type="domain" description="DUF6265" evidence="1">
    <location>
        <begin position="29"/>
        <end position="137"/>
    </location>
</feature>
<dbReference type="OrthoDB" id="7567258at2"/>
<evidence type="ECO:0000313" key="2">
    <source>
        <dbReference type="EMBL" id="RKR03670.1"/>
    </source>
</evidence>
<evidence type="ECO:0000313" key="3">
    <source>
        <dbReference type="Proteomes" id="UP000273675"/>
    </source>
</evidence>
<protein>
    <recommendedName>
        <fullName evidence="1">DUF6265 domain-containing protein</fullName>
    </recommendedName>
</protein>
<dbReference type="AlphaFoldDB" id="A0A495DM05"/>
<organism evidence="2 3">
    <name type="scientific">Maricaulis maris</name>
    <dbReference type="NCBI Taxonomy" id="74318"/>
    <lineage>
        <taxon>Bacteria</taxon>
        <taxon>Pseudomonadati</taxon>
        <taxon>Pseudomonadota</taxon>
        <taxon>Alphaproteobacteria</taxon>
        <taxon>Maricaulales</taxon>
        <taxon>Maricaulaceae</taxon>
        <taxon>Maricaulis</taxon>
    </lineage>
</organism>
<sequence length="157" mass="17716">MTYAILALALMVQSAEAESVDAGILEQLAWMEGCWQADGFAGEMSECWMRTQSGELVGAFQYSAQGTLQFTEMLMIGTNAEGEFGYHVKHFNRDFTGWESQNEQITFDYRQVSETRIEFGGLVLEFDGPDAFTARLDMRQRDGSLTTEVFEFSRISP</sequence>
<dbReference type="RefSeq" id="WP_121209626.1">
    <property type="nucleotide sequence ID" value="NZ_RBIM01000001.1"/>
</dbReference>